<evidence type="ECO:0000313" key="4">
    <source>
        <dbReference type="Proteomes" id="UP000270296"/>
    </source>
</evidence>
<feature type="domain" description="Peptidase C19 ubiquitin carboxyl-terminal hydrolase" evidence="2">
    <location>
        <begin position="45"/>
        <end position="103"/>
    </location>
</feature>
<keyword evidence="1" id="KW-0732">Signal</keyword>
<gene>
    <name evidence="3" type="ORF">SBAD_LOCUS12812</name>
</gene>
<dbReference type="GO" id="GO:0004843">
    <property type="term" value="F:cysteine-type deubiquitinase activity"/>
    <property type="evidence" value="ECO:0007669"/>
    <property type="project" value="InterPro"/>
</dbReference>
<dbReference type="InterPro" id="IPR038765">
    <property type="entry name" value="Papain-like_cys_pep_sf"/>
</dbReference>
<keyword evidence="4" id="KW-1185">Reference proteome</keyword>
<evidence type="ECO:0000256" key="1">
    <source>
        <dbReference type="SAM" id="SignalP"/>
    </source>
</evidence>
<dbReference type="Gene3D" id="3.90.70.10">
    <property type="entry name" value="Cysteine proteinases"/>
    <property type="match status" value="1"/>
</dbReference>
<dbReference type="InterPro" id="IPR001394">
    <property type="entry name" value="Peptidase_C19_UCH"/>
</dbReference>
<dbReference type="AlphaFoldDB" id="A0A3P8F8Y3"/>
<evidence type="ECO:0000313" key="3">
    <source>
        <dbReference type="EMBL" id="VDP52025.1"/>
    </source>
</evidence>
<dbReference type="EMBL" id="UZAM01018928">
    <property type="protein sequence ID" value="VDP52025.1"/>
    <property type="molecule type" value="Genomic_DNA"/>
</dbReference>
<dbReference type="Pfam" id="PF00443">
    <property type="entry name" value="UCH"/>
    <property type="match status" value="1"/>
</dbReference>
<evidence type="ECO:0000259" key="2">
    <source>
        <dbReference type="Pfam" id="PF00443"/>
    </source>
</evidence>
<feature type="signal peptide" evidence="1">
    <location>
        <begin position="1"/>
        <end position="30"/>
    </location>
</feature>
<reference evidence="3 4" key="1">
    <citation type="submission" date="2018-11" db="EMBL/GenBank/DDBJ databases">
        <authorList>
            <consortium name="Pathogen Informatics"/>
        </authorList>
    </citation>
    <scope>NUCLEOTIDE SEQUENCE [LARGE SCALE GENOMIC DNA]</scope>
</reference>
<dbReference type="SUPFAM" id="SSF54001">
    <property type="entry name" value="Cysteine proteinases"/>
    <property type="match status" value="1"/>
</dbReference>
<dbReference type="OrthoDB" id="5813749at2759"/>
<accession>A0A3P8F8Y3</accession>
<dbReference type="GO" id="GO:0016579">
    <property type="term" value="P:protein deubiquitination"/>
    <property type="evidence" value="ECO:0007669"/>
    <property type="project" value="InterPro"/>
</dbReference>
<dbReference type="Proteomes" id="UP000270296">
    <property type="component" value="Unassembled WGS sequence"/>
</dbReference>
<feature type="chain" id="PRO_5018208848" description="Peptidase C19 ubiquitin carboxyl-terminal hydrolase domain-containing protein" evidence="1">
    <location>
        <begin position="31"/>
        <end position="104"/>
    </location>
</feature>
<sequence length="104" mass="11939">MKRFFYANCLLFRNLVNLFLSRTGAPVAESAELLRSVKHLVSASLIDRFSDDSENDAHEFLVQLFSRLYDEIVDLNRKAGGDSSNDPIKTNFEFTICHYIQCTK</sequence>
<proteinExistence type="predicted"/>
<protein>
    <recommendedName>
        <fullName evidence="2">Peptidase C19 ubiquitin carboxyl-terminal hydrolase domain-containing protein</fullName>
    </recommendedName>
</protein>
<name>A0A3P8F8Y3_9BILA</name>
<organism evidence="3 4">
    <name type="scientific">Soboliphyme baturini</name>
    <dbReference type="NCBI Taxonomy" id="241478"/>
    <lineage>
        <taxon>Eukaryota</taxon>
        <taxon>Metazoa</taxon>
        <taxon>Ecdysozoa</taxon>
        <taxon>Nematoda</taxon>
        <taxon>Enoplea</taxon>
        <taxon>Dorylaimia</taxon>
        <taxon>Dioctophymatida</taxon>
        <taxon>Dioctophymatoidea</taxon>
        <taxon>Soboliphymatidae</taxon>
        <taxon>Soboliphyme</taxon>
    </lineage>
</organism>